<evidence type="ECO:0000256" key="1">
    <source>
        <dbReference type="ARBA" id="ARBA00001917"/>
    </source>
</evidence>
<evidence type="ECO:0000313" key="9">
    <source>
        <dbReference type="EMBL" id="MFC0476549.1"/>
    </source>
</evidence>
<name>A0ABV6KTF3_9BACI</name>
<dbReference type="InterPro" id="IPR052530">
    <property type="entry name" value="NAD(P)H_nitroreductase"/>
</dbReference>
<dbReference type="InterPro" id="IPR029479">
    <property type="entry name" value="Nitroreductase"/>
</dbReference>
<dbReference type="CDD" id="cd02135">
    <property type="entry name" value="YdjA-like"/>
    <property type="match status" value="1"/>
</dbReference>
<dbReference type="PANTHER" id="PTHR43821:SF1">
    <property type="entry name" value="NAD(P)H NITROREDUCTASE YDJA-RELATED"/>
    <property type="match status" value="1"/>
</dbReference>
<protein>
    <submittedName>
        <fullName evidence="9">Nitroreductase family protein</fullName>
    </submittedName>
</protein>
<evidence type="ECO:0000256" key="7">
    <source>
        <dbReference type="ARBA" id="ARBA00023027"/>
    </source>
</evidence>
<dbReference type="Proteomes" id="UP001589738">
    <property type="component" value="Unassembled WGS sequence"/>
</dbReference>
<evidence type="ECO:0000313" key="10">
    <source>
        <dbReference type="Proteomes" id="UP001589738"/>
    </source>
</evidence>
<feature type="domain" description="Nitroreductase" evidence="8">
    <location>
        <begin position="58"/>
        <end position="140"/>
    </location>
</feature>
<keyword evidence="3" id="KW-0285">Flavoprotein</keyword>
<dbReference type="InterPro" id="IPR026021">
    <property type="entry name" value="YdjA-like"/>
</dbReference>
<comment type="caution">
    <text evidence="9">The sequence shown here is derived from an EMBL/GenBank/DDBJ whole genome shotgun (WGS) entry which is preliminary data.</text>
</comment>
<dbReference type="Pfam" id="PF00881">
    <property type="entry name" value="Nitroreductase"/>
    <property type="match status" value="1"/>
</dbReference>
<organism evidence="9 10">
    <name type="scientific">Robertmurraya beringensis</name>
    <dbReference type="NCBI Taxonomy" id="641660"/>
    <lineage>
        <taxon>Bacteria</taxon>
        <taxon>Bacillati</taxon>
        <taxon>Bacillota</taxon>
        <taxon>Bacilli</taxon>
        <taxon>Bacillales</taxon>
        <taxon>Bacillaceae</taxon>
        <taxon>Robertmurraya</taxon>
    </lineage>
</organism>
<evidence type="ECO:0000256" key="6">
    <source>
        <dbReference type="ARBA" id="ARBA00023002"/>
    </source>
</evidence>
<evidence type="ECO:0000256" key="3">
    <source>
        <dbReference type="ARBA" id="ARBA00022630"/>
    </source>
</evidence>
<proteinExistence type="inferred from homology"/>
<dbReference type="PANTHER" id="PTHR43821">
    <property type="entry name" value="NAD(P)H NITROREDUCTASE YDJA-RELATED"/>
    <property type="match status" value="1"/>
</dbReference>
<evidence type="ECO:0000256" key="5">
    <source>
        <dbReference type="ARBA" id="ARBA00022857"/>
    </source>
</evidence>
<keyword evidence="6" id="KW-0560">Oxidoreductase</keyword>
<keyword evidence="7" id="KW-0520">NAD</keyword>
<dbReference type="RefSeq" id="WP_377058502.1">
    <property type="nucleotide sequence ID" value="NZ_JBHLUU010000106.1"/>
</dbReference>
<dbReference type="EMBL" id="JBHLUU010000106">
    <property type="protein sequence ID" value="MFC0476549.1"/>
    <property type="molecule type" value="Genomic_DNA"/>
</dbReference>
<evidence type="ECO:0000256" key="4">
    <source>
        <dbReference type="ARBA" id="ARBA00022643"/>
    </source>
</evidence>
<evidence type="ECO:0000259" key="8">
    <source>
        <dbReference type="Pfam" id="PF00881"/>
    </source>
</evidence>
<keyword evidence="4" id="KW-0288">FMN</keyword>
<sequence>MNILENIYSRRNIKKFKPDMVEPEQINKWLEAGTMAPNHKMTQPWEVYMIGSETRTKLNHKTNFCQAPVVLAILSKHGSTEIETYENVLATACFVQNVNLAAWAEGVGTFWSSMGNAAKNREIMGIPDGYDVIGVFGFGYPEEISQPKERTSIQEKMKYLP</sequence>
<comment type="similarity">
    <text evidence="2">Belongs to the nitroreductase family.</text>
</comment>
<keyword evidence="5" id="KW-0521">NADP</keyword>
<dbReference type="SUPFAM" id="SSF55469">
    <property type="entry name" value="FMN-dependent nitroreductase-like"/>
    <property type="match status" value="1"/>
</dbReference>
<evidence type="ECO:0000256" key="2">
    <source>
        <dbReference type="ARBA" id="ARBA00007118"/>
    </source>
</evidence>
<gene>
    <name evidence="9" type="ORF">ACFFHF_15165</name>
</gene>
<dbReference type="Gene3D" id="3.40.109.10">
    <property type="entry name" value="NADH Oxidase"/>
    <property type="match status" value="1"/>
</dbReference>
<keyword evidence="10" id="KW-1185">Reference proteome</keyword>
<accession>A0ABV6KTF3</accession>
<dbReference type="InterPro" id="IPR000415">
    <property type="entry name" value="Nitroreductase-like"/>
</dbReference>
<comment type="cofactor">
    <cofactor evidence="1">
        <name>FMN</name>
        <dbReference type="ChEBI" id="CHEBI:58210"/>
    </cofactor>
</comment>
<reference evidence="9 10" key="1">
    <citation type="submission" date="2024-09" db="EMBL/GenBank/DDBJ databases">
        <authorList>
            <person name="Sun Q."/>
            <person name="Mori K."/>
        </authorList>
    </citation>
    <scope>NUCLEOTIDE SEQUENCE [LARGE SCALE GENOMIC DNA]</scope>
    <source>
        <strain evidence="9 10">CGMCC 1.9126</strain>
    </source>
</reference>